<dbReference type="EMBL" id="SRYA01000013">
    <property type="protein sequence ID" value="TGY96707.1"/>
    <property type="molecule type" value="Genomic_DNA"/>
</dbReference>
<evidence type="ECO:0000313" key="2">
    <source>
        <dbReference type="Proteomes" id="UP000304953"/>
    </source>
</evidence>
<proteinExistence type="predicted"/>
<gene>
    <name evidence="1" type="ORF">E5329_08025</name>
</gene>
<evidence type="ECO:0000313" key="1">
    <source>
        <dbReference type="EMBL" id="TGY96707.1"/>
    </source>
</evidence>
<organism evidence="1 2">
    <name type="scientific">Petralouisia muris</name>
    <dbReference type="NCBI Taxonomy" id="3032872"/>
    <lineage>
        <taxon>Bacteria</taxon>
        <taxon>Bacillati</taxon>
        <taxon>Bacillota</taxon>
        <taxon>Clostridia</taxon>
        <taxon>Lachnospirales</taxon>
        <taxon>Lachnospiraceae</taxon>
        <taxon>Petralouisia</taxon>
    </lineage>
</organism>
<accession>A0AC61RY07</accession>
<dbReference type="Proteomes" id="UP000304953">
    <property type="component" value="Unassembled WGS sequence"/>
</dbReference>
<protein>
    <submittedName>
        <fullName evidence="1">Polysaccharide biosynthesis protein</fullName>
    </submittedName>
</protein>
<comment type="caution">
    <text evidence="1">The sequence shown here is derived from an EMBL/GenBank/DDBJ whole genome shotgun (WGS) entry which is preliminary data.</text>
</comment>
<keyword evidence="2" id="KW-1185">Reference proteome</keyword>
<reference evidence="1" key="1">
    <citation type="submission" date="2019-04" db="EMBL/GenBank/DDBJ databases">
        <title>Microbes associate with the intestines of laboratory mice.</title>
        <authorList>
            <person name="Navarre W."/>
            <person name="Wong E."/>
            <person name="Huang K."/>
            <person name="Tropini C."/>
            <person name="Ng K."/>
            <person name="Yu B."/>
        </authorList>
    </citation>
    <scope>NUCLEOTIDE SEQUENCE</scope>
    <source>
        <strain evidence="1">NM01_1-7b</strain>
    </source>
</reference>
<sequence length="551" mass="59794">MSKTKKRESNFLVQGSILAVASIISRIIGLLYRIPLKSIIGDIGNDYYGTAMEIYSILLLISSYSLPLAVSKLVSTRMAKGQRKNAYRIFKGALIFALISGTAAGLIIFFGAGVITTYIVRTPLSIFALQVLAPTLLVVALLGVIRGFFQGMGTMMPSAVSQLIEQVINAGVSVWTAYMLYQYGTKIGAVLGNPATYAEAYGAAGGTIGTGAGAVAALLFTLFVLAIYRPVFKKITQKDKGKKVESYGTIFRVLIMTIIPVLLSTTIYNITSFLDMGVFKHIAALQGYKAQDYSTMWGVYVGEYKVLVNVPIAIASSISASSVPSISTAFAAKDISHVKRKVAYSIRFIMVIAIPCAVGMGVLASPILQLLFQDDRTMTARMMQIGAVTIVFYSLSTLSNGILQGINRMNVPVKNAVIALALHIGVLAALMYGLDLNIYAVVWANMFFSFLMCILNGMAIRKYLKYRQEITRTFIIPGIAAAVMGAVVFGIYYFLMKTIKINAVSTGISIITGVIVYGILLLLMRGLRENELRSFPMGNLIIKIAKKLHLM</sequence>
<name>A0AC61RY07_9FIRM</name>